<accession>A0A5C4T233</accession>
<name>A0A5C4T233_9BACL</name>
<dbReference type="AlphaFoldDB" id="A0A5C4T233"/>
<keyword evidence="1" id="KW-0472">Membrane</keyword>
<reference evidence="2 3" key="1">
    <citation type="submission" date="2019-05" db="EMBL/GenBank/DDBJ databases">
        <title>We sequenced the genome of Paenibacillus hemerocallicola KCTC 33185 for further insight into its adaptation and study the phylogeny of Paenibacillus.</title>
        <authorList>
            <person name="Narsing Rao M.P."/>
        </authorList>
    </citation>
    <scope>NUCLEOTIDE SEQUENCE [LARGE SCALE GENOMIC DNA]</scope>
    <source>
        <strain evidence="2 3">KCTC 33185</strain>
    </source>
</reference>
<feature type="transmembrane region" description="Helical" evidence="1">
    <location>
        <begin position="144"/>
        <end position="162"/>
    </location>
</feature>
<dbReference type="Proteomes" id="UP000307943">
    <property type="component" value="Unassembled WGS sequence"/>
</dbReference>
<sequence length="213" mass="24634">MKWWNKAFSLNDIKYYWLLVLSIVLCGAFVYWDRMDSPDKTLWLSVGYGASFGLAVLWSGANYVGHIRINAMYRKHNDIQAYVEQLAMNDEDKMELRNYLEDYTQDLMSQGKTKEQATAEAISQFKVKELLSLSKHTSLFDLHAHHYLLGWAAVAFVLLLLLELLDGLLFSHSLLTMIVESILAAYGAAFIMLFFIYKVLDVWVYRKLNSHLS</sequence>
<dbReference type="RefSeq" id="WP_139606166.1">
    <property type="nucleotide sequence ID" value="NZ_VDCQ01000061.1"/>
</dbReference>
<keyword evidence="3" id="KW-1185">Reference proteome</keyword>
<evidence type="ECO:0000313" key="3">
    <source>
        <dbReference type="Proteomes" id="UP000307943"/>
    </source>
</evidence>
<evidence type="ECO:0000256" key="1">
    <source>
        <dbReference type="SAM" id="Phobius"/>
    </source>
</evidence>
<gene>
    <name evidence="2" type="ORF">FE784_31100</name>
</gene>
<dbReference type="EMBL" id="VDCQ01000061">
    <property type="protein sequence ID" value="TNJ62337.1"/>
    <property type="molecule type" value="Genomic_DNA"/>
</dbReference>
<feature type="transmembrane region" description="Helical" evidence="1">
    <location>
        <begin position="174"/>
        <end position="197"/>
    </location>
</feature>
<organism evidence="2 3">
    <name type="scientific">Paenibacillus hemerocallicola</name>
    <dbReference type="NCBI Taxonomy" id="1172614"/>
    <lineage>
        <taxon>Bacteria</taxon>
        <taxon>Bacillati</taxon>
        <taxon>Bacillota</taxon>
        <taxon>Bacilli</taxon>
        <taxon>Bacillales</taxon>
        <taxon>Paenibacillaceae</taxon>
        <taxon>Paenibacillus</taxon>
    </lineage>
</organism>
<feature type="transmembrane region" description="Helical" evidence="1">
    <location>
        <begin position="15"/>
        <end position="32"/>
    </location>
</feature>
<keyword evidence="1" id="KW-0812">Transmembrane</keyword>
<feature type="transmembrane region" description="Helical" evidence="1">
    <location>
        <begin position="44"/>
        <end position="65"/>
    </location>
</feature>
<comment type="caution">
    <text evidence="2">The sequence shown here is derived from an EMBL/GenBank/DDBJ whole genome shotgun (WGS) entry which is preliminary data.</text>
</comment>
<evidence type="ECO:0000313" key="2">
    <source>
        <dbReference type="EMBL" id="TNJ62337.1"/>
    </source>
</evidence>
<dbReference type="OrthoDB" id="1895162at2"/>
<keyword evidence="1" id="KW-1133">Transmembrane helix</keyword>
<proteinExistence type="predicted"/>
<protein>
    <submittedName>
        <fullName evidence="2">Uncharacterized protein</fullName>
    </submittedName>
</protein>